<evidence type="ECO:0000313" key="5">
    <source>
        <dbReference type="Proteomes" id="UP000398389"/>
    </source>
</evidence>
<dbReference type="SUPFAM" id="SSF53474">
    <property type="entry name" value="alpha/beta-Hydrolases"/>
    <property type="match status" value="1"/>
</dbReference>
<dbReference type="InterPro" id="IPR050300">
    <property type="entry name" value="GDXG_lipolytic_enzyme"/>
</dbReference>
<protein>
    <recommendedName>
        <fullName evidence="3">BD-FAE-like domain-containing protein</fullName>
    </recommendedName>
</protein>
<dbReference type="RefSeq" id="XP_031852522.1">
    <property type="nucleotide sequence ID" value="XM_031996631.1"/>
</dbReference>
<dbReference type="PANTHER" id="PTHR48081">
    <property type="entry name" value="AB HYDROLASE SUPERFAMILY PROTEIN C4A8.06C"/>
    <property type="match status" value="1"/>
</dbReference>
<reference evidence="4 5" key="1">
    <citation type="submission" date="2019-09" db="EMBL/GenBank/DDBJ databases">
        <authorList>
            <person name="Brejova B."/>
        </authorList>
    </citation>
    <scope>NUCLEOTIDE SEQUENCE [LARGE SCALE GENOMIC DNA]</scope>
</reference>
<evidence type="ECO:0000259" key="3">
    <source>
        <dbReference type="Pfam" id="PF20434"/>
    </source>
</evidence>
<feature type="compositionally biased region" description="Low complexity" evidence="2">
    <location>
        <begin position="105"/>
        <end position="130"/>
    </location>
</feature>
<evidence type="ECO:0000256" key="1">
    <source>
        <dbReference type="ARBA" id="ARBA00022801"/>
    </source>
</evidence>
<gene>
    <name evidence="4" type="ORF">SAPINGB_P001911</name>
</gene>
<accession>A0A5E8BGU6</accession>
<keyword evidence="1" id="KW-0378">Hydrolase</keyword>
<feature type="region of interest" description="Disordered" evidence="2">
    <location>
        <begin position="87"/>
        <end position="226"/>
    </location>
</feature>
<feature type="compositionally biased region" description="Acidic residues" evidence="2">
    <location>
        <begin position="161"/>
        <end position="174"/>
    </location>
</feature>
<feature type="compositionally biased region" description="Low complexity" evidence="2">
    <location>
        <begin position="177"/>
        <end position="207"/>
    </location>
</feature>
<dbReference type="EMBL" id="CABVLU010000002">
    <property type="protein sequence ID" value="VVT48706.1"/>
    <property type="molecule type" value="Genomic_DNA"/>
</dbReference>
<dbReference type="GO" id="GO:0016787">
    <property type="term" value="F:hydrolase activity"/>
    <property type="evidence" value="ECO:0007669"/>
    <property type="project" value="UniProtKB-KW"/>
</dbReference>
<evidence type="ECO:0000256" key="2">
    <source>
        <dbReference type="SAM" id="MobiDB-lite"/>
    </source>
</evidence>
<sequence length="584" mass="63807">MPLIFLPDEQDVHTLSSSSSLSSLRSVPDNSSGASVLSSRPSSPASSAAEALSSATALMSIRDTSNMVATGGGRIFGDGGLGTAPATTATGGLGSHTPSGAYTPSSTVTVSSSSHISEEQQQQQQQQQQYRQRRQPLEDDKVDEEETDDRVNVFRRRRAEEEEVLIEDEGEEEENHGNNGSNSNNHGTSTGTSSSGSNSGSSSGGTSPHHTFHGIHRSGSTSTRAYSLDETRSLSIVTFLPRPTRPAPLTLPYKSSPNPFHTLDLYLPASGLAPSTPWFFFLHGGYWQDATQSKDVGSVILSRLPAHWAGASIDYRLSPEIAHPGHLDDVKRAFKFVKSAYDISKAVIMAHGAGACIAYQYIFSELAMGTGSWISHVITSGGVYDLPELAKDSPYYHRFIADAYGNDQEHWYELSPQNFEWESVYGDEQDDERDQEPVHELTGEQALFQGMIDASSSSSSTIRSPLEEAIMEMNTHVAAANFRGRSTTRNRGTTTATSGENKRTHRMDVTLVHSKFDLIVPIQQSLRFEDRLTEAGFRCSLRLLSIDGHDTVLETTELALIALEVCKQMDEEEERLLGMHLGYY</sequence>
<feature type="region of interest" description="Disordered" evidence="2">
    <location>
        <begin position="1"/>
        <end position="47"/>
    </location>
</feature>
<name>A0A5E8BGU6_9ASCO</name>
<evidence type="ECO:0000313" key="4">
    <source>
        <dbReference type="EMBL" id="VVT48706.1"/>
    </source>
</evidence>
<dbReference type="PANTHER" id="PTHR48081:SF33">
    <property type="entry name" value="KYNURENINE FORMAMIDASE"/>
    <property type="match status" value="1"/>
</dbReference>
<dbReference type="Gene3D" id="3.40.50.1820">
    <property type="entry name" value="alpha/beta hydrolase"/>
    <property type="match status" value="1"/>
</dbReference>
<dbReference type="InterPro" id="IPR029058">
    <property type="entry name" value="AB_hydrolase_fold"/>
</dbReference>
<dbReference type="GeneID" id="43580731"/>
<dbReference type="Pfam" id="PF20434">
    <property type="entry name" value="BD-FAE"/>
    <property type="match status" value="1"/>
</dbReference>
<feature type="compositionally biased region" description="Low complexity" evidence="2">
    <location>
        <begin position="15"/>
        <end position="47"/>
    </location>
</feature>
<feature type="domain" description="BD-FAE-like" evidence="3">
    <location>
        <begin position="263"/>
        <end position="358"/>
    </location>
</feature>
<dbReference type="OrthoDB" id="420264at2759"/>
<dbReference type="InterPro" id="IPR049492">
    <property type="entry name" value="BD-FAE-like_dom"/>
</dbReference>
<organism evidence="4 5">
    <name type="scientific">Magnusiomyces paraingens</name>
    <dbReference type="NCBI Taxonomy" id="2606893"/>
    <lineage>
        <taxon>Eukaryota</taxon>
        <taxon>Fungi</taxon>
        <taxon>Dikarya</taxon>
        <taxon>Ascomycota</taxon>
        <taxon>Saccharomycotina</taxon>
        <taxon>Dipodascomycetes</taxon>
        <taxon>Dipodascales</taxon>
        <taxon>Dipodascaceae</taxon>
        <taxon>Magnusiomyces</taxon>
    </lineage>
</organism>
<keyword evidence="5" id="KW-1185">Reference proteome</keyword>
<dbReference type="AlphaFoldDB" id="A0A5E8BGU6"/>
<proteinExistence type="predicted"/>
<dbReference type="Proteomes" id="UP000398389">
    <property type="component" value="Unassembled WGS sequence"/>
</dbReference>